<dbReference type="AlphaFoldDB" id="B6AH49"/>
<dbReference type="Pfam" id="PF00226">
    <property type="entry name" value="DnaJ"/>
    <property type="match status" value="1"/>
</dbReference>
<dbReference type="GO" id="GO:0005829">
    <property type="term" value="C:cytosol"/>
    <property type="evidence" value="ECO:0007669"/>
    <property type="project" value="TreeGrafter"/>
</dbReference>
<dbReference type="InterPro" id="IPR036869">
    <property type="entry name" value="J_dom_sf"/>
</dbReference>
<dbReference type="SUPFAM" id="SSF46689">
    <property type="entry name" value="Homeodomain-like"/>
    <property type="match status" value="2"/>
</dbReference>
<dbReference type="GO" id="GO:0051083">
    <property type="term" value="P:'de novo' cotranslational protein folding"/>
    <property type="evidence" value="ECO:0007669"/>
    <property type="project" value="InterPro"/>
</dbReference>
<feature type="domain" description="SANT" evidence="4">
    <location>
        <begin position="633"/>
        <end position="690"/>
    </location>
</feature>
<dbReference type="PANTHER" id="PTHR43999:SF1">
    <property type="entry name" value="DNAJ HOMOLOG SUBFAMILY C MEMBER 2"/>
    <property type="match status" value="1"/>
</dbReference>
<proteinExistence type="predicted"/>
<dbReference type="InterPro" id="IPR044634">
    <property type="entry name" value="Zuotin/DnaJC2"/>
</dbReference>
<dbReference type="PRINTS" id="PR00625">
    <property type="entry name" value="JDOMAIN"/>
</dbReference>
<sequence length="698" mass="81848">MKVMNYYGPLLALPPISLESSYDISNLTGVVYSGIAEFVNSRSIEAAGKAFFDKYERCTDRKVQNTERRILNPKETTRTEYLYSKLNESKYGTSKNKSNNIATSIVTLSRLKELVKEPKTLYDKLGILEISDTKEIKKAYRKLVLAYHPDKQKNKASLDTTKINHDSINSNPFLAIQEAYEILSNPILKQSYDSALPFDESIPTSYTGEKGNFEIFKSTFEPVFKRNSRWSLNKPVPSLGNVDETLEKVESFYRFWRSFQTCRDFSIHYEYDISQSECREEKRWMERQNSKIRTKYLNQEVSRINKLVEMAYKHDPRIIAYKEEQKVKKEQEKMRREKEKLQKLEEEQKLREEIQQKEEDIKKRAEQLKYKTKSLRLSIRTQIRKACILEELFEFNTNFFSFIDGINIFLQMNENCSCLFLENLNKKIEGFKQSILNSSNSDDDFIFKTISYKQWNDWLLKNNETELEILDNFIDIWLTNYYSETKTHELAVIFCMVLGIPQINLAKSNTIEKVITENIEKKNVQSSKWTISELSLLAKALQKYPGGVNRRWELVTKFVGNTKTKEEILIKVKELSEAEKLAKLSSEIAEESAFDVFLNVNKGVFKKCDNIPDIRDLADMSNNSNIDRKPKFKSEDIWTEEQQTCFEVALRKYPTSLPAKERWEKIASEVPDKTSSQCIARFKFIREQIKAKLNTRKT</sequence>
<dbReference type="Pfam" id="PF00249">
    <property type="entry name" value="Myb_DNA-binding"/>
    <property type="match status" value="1"/>
</dbReference>
<dbReference type="InterPro" id="IPR017884">
    <property type="entry name" value="SANT_dom"/>
</dbReference>
<protein>
    <submittedName>
        <fullName evidence="5">DnaJ domain-containing protein</fullName>
    </submittedName>
</protein>
<evidence type="ECO:0000256" key="1">
    <source>
        <dbReference type="SAM" id="Coils"/>
    </source>
</evidence>
<dbReference type="VEuPathDB" id="CryptoDB:CMU_037140"/>
<dbReference type="SMART" id="SM00717">
    <property type="entry name" value="SANT"/>
    <property type="match status" value="2"/>
</dbReference>
<keyword evidence="6" id="KW-1185">Reference proteome</keyword>
<keyword evidence="1" id="KW-0175">Coiled coil</keyword>
<dbReference type="GO" id="GO:0006450">
    <property type="term" value="P:regulation of translational fidelity"/>
    <property type="evidence" value="ECO:0007669"/>
    <property type="project" value="InterPro"/>
</dbReference>
<organism evidence="5 6">
    <name type="scientific">Cryptosporidium muris (strain RN66)</name>
    <dbReference type="NCBI Taxonomy" id="441375"/>
    <lineage>
        <taxon>Eukaryota</taxon>
        <taxon>Sar</taxon>
        <taxon>Alveolata</taxon>
        <taxon>Apicomplexa</taxon>
        <taxon>Conoidasida</taxon>
        <taxon>Coccidia</taxon>
        <taxon>Eucoccidiorida</taxon>
        <taxon>Eimeriorina</taxon>
        <taxon>Cryptosporidiidae</taxon>
        <taxon>Cryptosporidium</taxon>
    </lineage>
</organism>
<gene>
    <name evidence="5" type="ORF">CMU_037140</name>
</gene>
<feature type="coiled-coil region" evidence="1">
    <location>
        <begin position="320"/>
        <end position="371"/>
    </location>
</feature>
<dbReference type="Pfam" id="PF21884">
    <property type="entry name" value="ZUO1-like_ZHD"/>
    <property type="match status" value="1"/>
</dbReference>
<dbReference type="STRING" id="441375.B6AH49"/>
<dbReference type="CDD" id="cd00167">
    <property type="entry name" value="SANT"/>
    <property type="match status" value="1"/>
</dbReference>
<evidence type="ECO:0000259" key="3">
    <source>
        <dbReference type="PROSITE" id="PS50090"/>
    </source>
</evidence>
<dbReference type="Proteomes" id="UP000001460">
    <property type="component" value="Unassembled WGS sequence"/>
</dbReference>
<feature type="domain" description="J" evidence="2">
    <location>
        <begin position="120"/>
        <end position="196"/>
    </location>
</feature>
<dbReference type="Gene3D" id="1.10.10.60">
    <property type="entry name" value="Homeodomain-like"/>
    <property type="match status" value="2"/>
</dbReference>
<feature type="domain" description="Myb-like" evidence="3">
    <location>
        <begin position="638"/>
        <end position="686"/>
    </location>
</feature>
<dbReference type="SMART" id="SM00271">
    <property type="entry name" value="DnaJ"/>
    <property type="match status" value="1"/>
</dbReference>
<reference evidence="5" key="1">
    <citation type="submission" date="2008-06" db="EMBL/GenBank/DDBJ databases">
        <authorList>
            <person name="Lorenzi H."/>
            <person name="Inman J."/>
            <person name="Miller J."/>
            <person name="Schobel S."/>
            <person name="Amedeo P."/>
            <person name="Caler E.V."/>
            <person name="da Silva J."/>
        </authorList>
    </citation>
    <scope>NUCLEOTIDE SEQUENCE [LARGE SCALE GENOMIC DNA]</scope>
    <source>
        <strain evidence="5">RN66</strain>
    </source>
</reference>
<dbReference type="GO" id="GO:0030544">
    <property type="term" value="F:Hsp70 protein binding"/>
    <property type="evidence" value="ECO:0007669"/>
    <property type="project" value="InterPro"/>
</dbReference>
<dbReference type="PANTHER" id="PTHR43999">
    <property type="entry name" value="DNAJ HOMOLOG SUBFAMILY C MEMBER 2"/>
    <property type="match status" value="1"/>
</dbReference>
<name>B6AH49_CRYMR</name>
<dbReference type="CDD" id="cd06257">
    <property type="entry name" value="DnaJ"/>
    <property type="match status" value="1"/>
</dbReference>
<accession>B6AH49</accession>
<dbReference type="GeneID" id="6996990"/>
<dbReference type="eggNOG" id="KOG0724">
    <property type="taxonomic scope" value="Eukaryota"/>
</dbReference>
<dbReference type="SUPFAM" id="SSF46565">
    <property type="entry name" value="Chaperone J-domain"/>
    <property type="match status" value="1"/>
</dbReference>
<dbReference type="InterPro" id="IPR009057">
    <property type="entry name" value="Homeodomain-like_sf"/>
</dbReference>
<dbReference type="GO" id="GO:0043022">
    <property type="term" value="F:ribosome binding"/>
    <property type="evidence" value="ECO:0007669"/>
    <property type="project" value="InterPro"/>
</dbReference>
<dbReference type="PROSITE" id="PS50076">
    <property type="entry name" value="DNAJ_2"/>
    <property type="match status" value="1"/>
</dbReference>
<dbReference type="OrthoDB" id="1690618at2759"/>
<dbReference type="Pfam" id="PF23082">
    <property type="entry name" value="Myb_DNA-binding_2"/>
    <property type="match status" value="1"/>
</dbReference>
<dbReference type="RefSeq" id="XP_002141889.1">
    <property type="nucleotide sequence ID" value="XM_002141853.1"/>
</dbReference>
<dbReference type="PROSITE" id="PS50090">
    <property type="entry name" value="MYB_LIKE"/>
    <property type="match status" value="1"/>
</dbReference>
<dbReference type="OMA" id="QRWEVIS"/>
<dbReference type="Gene3D" id="1.10.287.110">
    <property type="entry name" value="DnaJ domain"/>
    <property type="match status" value="1"/>
</dbReference>
<dbReference type="InterPro" id="IPR001005">
    <property type="entry name" value="SANT/Myb"/>
</dbReference>
<evidence type="ECO:0000313" key="5">
    <source>
        <dbReference type="EMBL" id="EEA07540.1"/>
    </source>
</evidence>
<dbReference type="InterPro" id="IPR001623">
    <property type="entry name" value="DnaJ_domain"/>
</dbReference>
<evidence type="ECO:0000259" key="2">
    <source>
        <dbReference type="PROSITE" id="PS50076"/>
    </source>
</evidence>
<evidence type="ECO:0000259" key="4">
    <source>
        <dbReference type="PROSITE" id="PS51293"/>
    </source>
</evidence>
<dbReference type="EMBL" id="DS989733">
    <property type="protein sequence ID" value="EEA07540.1"/>
    <property type="molecule type" value="Genomic_DNA"/>
</dbReference>
<dbReference type="InterPro" id="IPR054076">
    <property type="entry name" value="ZUO1-like_ZHD"/>
</dbReference>
<dbReference type="PROSITE" id="PS51293">
    <property type="entry name" value="SANT"/>
    <property type="match status" value="1"/>
</dbReference>
<evidence type="ECO:0000313" key="6">
    <source>
        <dbReference type="Proteomes" id="UP000001460"/>
    </source>
</evidence>